<keyword evidence="1 3" id="KW-0597">Phosphoprotein</keyword>
<dbReference type="PROSITE" id="PS50043">
    <property type="entry name" value="HTH_LUXR_2"/>
    <property type="match status" value="1"/>
</dbReference>
<dbReference type="Gene3D" id="3.40.50.2300">
    <property type="match status" value="1"/>
</dbReference>
<evidence type="ECO:0000313" key="6">
    <source>
        <dbReference type="EMBL" id="EKF16866.1"/>
    </source>
</evidence>
<dbReference type="EMBL" id="AMRM01000038">
    <property type="protein sequence ID" value="EKF16866.1"/>
    <property type="molecule type" value="Genomic_DNA"/>
</dbReference>
<dbReference type="PANTHER" id="PTHR45566">
    <property type="entry name" value="HTH-TYPE TRANSCRIPTIONAL REGULATOR YHJB-RELATED"/>
    <property type="match status" value="1"/>
</dbReference>
<dbReference type="GO" id="GO:0000160">
    <property type="term" value="P:phosphorelay signal transduction system"/>
    <property type="evidence" value="ECO:0007669"/>
    <property type="project" value="InterPro"/>
</dbReference>
<dbReference type="CDD" id="cd17535">
    <property type="entry name" value="REC_NarL-like"/>
    <property type="match status" value="1"/>
</dbReference>
<dbReference type="SMART" id="SM00421">
    <property type="entry name" value="HTH_LUXR"/>
    <property type="match status" value="1"/>
</dbReference>
<evidence type="ECO:0000259" key="4">
    <source>
        <dbReference type="PROSITE" id="PS50043"/>
    </source>
</evidence>
<dbReference type="Pfam" id="PF00072">
    <property type="entry name" value="Response_reg"/>
    <property type="match status" value="1"/>
</dbReference>
<evidence type="ECO:0000256" key="3">
    <source>
        <dbReference type="PROSITE-ProRule" id="PRU00169"/>
    </source>
</evidence>
<dbReference type="Pfam" id="PF00196">
    <property type="entry name" value="GerE"/>
    <property type="match status" value="1"/>
</dbReference>
<feature type="modified residue" description="4-aspartylphosphate" evidence="3">
    <location>
        <position position="56"/>
    </location>
</feature>
<dbReference type="InterPro" id="IPR051015">
    <property type="entry name" value="EvgA-like"/>
</dbReference>
<dbReference type="SUPFAM" id="SSF52172">
    <property type="entry name" value="CheY-like"/>
    <property type="match status" value="1"/>
</dbReference>
<dbReference type="SMART" id="SM00448">
    <property type="entry name" value="REC"/>
    <property type="match status" value="1"/>
</dbReference>
<dbReference type="PANTHER" id="PTHR45566:SF2">
    <property type="entry name" value="NARL SUBFAMILY"/>
    <property type="match status" value="1"/>
</dbReference>
<dbReference type="OrthoDB" id="9814495at2"/>
<dbReference type="PRINTS" id="PR00038">
    <property type="entry name" value="HTHLUXR"/>
</dbReference>
<dbReference type="STRING" id="391937.NA2_20846"/>
<dbReference type="PROSITE" id="PS50110">
    <property type="entry name" value="RESPONSE_REGULATORY"/>
    <property type="match status" value="1"/>
</dbReference>
<dbReference type="InterPro" id="IPR016032">
    <property type="entry name" value="Sig_transdc_resp-reg_C-effctor"/>
</dbReference>
<comment type="caution">
    <text evidence="6">The sequence shown here is derived from an EMBL/GenBank/DDBJ whole genome shotgun (WGS) entry which is preliminary data.</text>
</comment>
<evidence type="ECO:0000313" key="7">
    <source>
        <dbReference type="Proteomes" id="UP000006786"/>
    </source>
</evidence>
<keyword evidence="7" id="KW-1185">Reference proteome</keyword>
<organism evidence="6 7">
    <name type="scientific">Nitratireductor pacificus pht-3B</name>
    <dbReference type="NCBI Taxonomy" id="391937"/>
    <lineage>
        <taxon>Bacteria</taxon>
        <taxon>Pseudomonadati</taxon>
        <taxon>Pseudomonadota</taxon>
        <taxon>Alphaproteobacteria</taxon>
        <taxon>Hyphomicrobiales</taxon>
        <taxon>Phyllobacteriaceae</taxon>
        <taxon>Nitratireductor</taxon>
    </lineage>
</organism>
<evidence type="ECO:0000256" key="1">
    <source>
        <dbReference type="ARBA" id="ARBA00022553"/>
    </source>
</evidence>
<evidence type="ECO:0000259" key="5">
    <source>
        <dbReference type="PROSITE" id="PS50110"/>
    </source>
</evidence>
<dbReference type="eggNOG" id="COG2197">
    <property type="taxonomic scope" value="Bacteria"/>
</dbReference>
<dbReference type="Proteomes" id="UP000006786">
    <property type="component" value="Unassembled WGS sequence"/>
</dbReference>
<dbReference type="GO" id="GO:0006355">
    <property type="term" value="P:regulation of DNA-templated transcription"/>
    <property type="evidence" value="ECO:0007669"/>
    <property type="project" value="InterPro"/>
</dbReference>
<protein>
    <submittedName>
        <fullName evidence="6">Putative two-component response regulator</fullName>
    </submittedName>
</protein>
<dbReference type="Gene3D" id="1.10.10.10">
    <property type="entry name" value="Winged helix-like DNA-binding domain superfamily/Winged helix DNA-binding domain"/>
    <property type="match status" value="1"/>
</dbReference>
<evidence type="ECO:0000256" key="2">
    <source>
        <dbReference type="ARBA" id="ARBA00023125"/>
    </source>
</evidence>
<dbReference type="SUPFAM" id="SSF46894">
    <property type="entry name" value="C-terminal effector domain of the bipartite response regulators"/>
    <property type="match status" value="1"/>
</dbReference>
<dbReference type="InterPro" id="IPR036388">
    <property type="entry name" value="WH-like_DNA-bd_sf"/>
</dbReference>
<dbReference type="AlphaFoldDB" id="K2M4A5"/>
<dbReference type="RefSeq" id="WP_008599275.1">
    <property type="nucleotide sequence ID" value="NZ_AMRM01000038.1"/>
</dbReference>
<dbReference type="CDD" id="cd06170">
    <property type="entry name" value="LuxR_C_like"/>
    <property type="match status" value="1"/>
</dbReference>
<proteinExistence type="predicted"/>
<dbReference type="GO" id="GO:0003677">
    <property type="term" value="F:DNA binding"/>
    <property type="evidence" value="ECO:0007669"/>
    <property type="project" value="UniProtKB-KW"/>
</dbReference>
<dbReference type="InterPro" id="IPR058245">
    <property type="entry name" value="NreC/VraR/RcsB-like_REC"/>
</dbReference>
<feature type="domain" description="HTH luxR-type" evidence="4">
    <location>
        <begin position="140"/>
        <end position="205"/>
    </location>
</feature>
<reference evidence="6 7" key="1">
    <citation type="journal article" date="2012" name="J. Bacteriol.">
        <title>Genome Sequence of Nitratireductor pacificus Type Strain pht-3B.</title>
        <authorList>
            <person name="Lai Q."/>
            <person name="Li G."/>
            <person name="Shao Z."/>
        </authorList>
    </citation>
    <scope>NUCLEOTIDE SEQUENCE [LARGE SCALE GENOMIC DNA]</scope>
    <source>
        <strain evidence="7">pht-3B</strain>
    </source>
</reference>
<gene>
    <name evidence="6" type="ORF">NA2_20846</name>
</gene>
<keyword evidence="2" id="KW-0238">DNA-binding</keyword>
<sequence>MGERIIIADDHPIFRDGMRRILQRAVPDAAISEVGTAEELMRAAADGEPASLLVLDLVFPGFEGPDSIRTLRSEYATTSLLVVSMTDDAAMVEEVMRAGADGFIAKGVSSSEMASGIAALLAGDVVVKTDTSLGESDFVPSDRLARLSPRQREVLRLLALGRSNKQIARDLGISHYTVRVHVSALLRALDVTSRTAAAGMAAEFGIV</sequence>
<dbReference type="InterPro" id="IPR011006">
    <property type="entry name" value="CheY-like_superfamily"/>
</dbReference>
<dbReference type="InterPro" id="IPR001789">
    <property type="entry name" value="Sig_transdc_resp-reg_receiver"/>
</dbReference>
<accession>K2M4A5</accession>
<feature type="domain" description="Response regulatory" evidence="5">
    <location>
        <begin position="4"/>
        <end position="121"/>
    </location>
</feature>
<name>K2M4A5_9HYPH</name>
<dbReference type="InterPro" id="IPR000792">
    <property type="entry name" value="Tscrpt_reg_LuxR_C"/>
</dbReference>